<comment type="caution">
    <text evidence="2">The sequence shown here is derived from an EMBL/GenBank/DDBJ whole genome shotgun (WGS) entry which is preliminary data.</text>
</comment>
<feature type="transmembrane region" description="Helical" evidence="1">
    <location>
        <begin position="6"/>
        <end position="23"/>
    </location>
</feature>
<evidence type="ECO:0000313" key="2">
    <source>
        <dbReference type="EMBL" id="MDG6783146.1"/>
    </source>
</evidence>
<keyword evidence="1" id="KW-0812">Transmembrane</keyword>
<sequence length="217" mass="23326">MIDDLLLRWIVTALFAVGAIDSIRTLAARRSDLRLSITHCLMLLMSLAMIVMAWPQGNQLPLLPLLLLFALGTVIAVVFAVRRTNDRLLHVYTAVMMASMVWMYAVMSRHTATSAAPATPAHHGSPSGTDALSDMAQLHGASSNPMWMGSVTLLLVLGFLALTIYCAARSVQLPHTAAPAPSMSNAVATLRRPRLRSPWICHALTAGGTGIMFAALL</sequence>
<accession>A0AAW6RF48</accession>
<keyword evidence="1" id="KW-0472">Membrane</keyword>
<evidence type="ECO:0000256" key="1">
    <source>
        <dbReference type="SAM" id="Phobius"/>
    </source>
</evidence>
<dbReference type="InterPro" id="IPR033458">
    <property type="entry name" value="DUF5134"/>
</dbReference>
<gene>
    <name evidence="2" type="ORF">QBL07_20200</name>
</gene>
<name>A0AAW6RF48_GORRU</name>
<feature type="transmembrane region" description="Helical" evidence="1">
    <location>
        <begin position="147"/>
        <end position="168"/>
    </location>
</feature>
<protein>
    <submittedName>
        <fullName evidence="2">DUF5134 domain-containing protein</fullName>
    </submittedName>
</protein>
<organism evidence="2">
    <name type="scientific">Gordonia rubripertincta</name>
    <name type="common">Rhodococcus corallinus</name>
    <dbReference type="NCBI Taxonomy" id="36822"/>
    <lineage>
        <taxon>Bacteria</taxon>
        <taxon>Bacillati</taxon>
        <taxon>Actinomycetota</taxon>
        <taxon>Actinomycetes</taxon>
        <taxon>Mycobacteriales</taxon>
        <taxon>Gordoniaceae</taxon>
        <taxon>Gordonia</taxon>
    </lineage>
</organism>
<reference evidence="2" key="1">
    <citation type="submission" date="2023-04" db="EMBL/GenBank/DDBJ databases">
        <title>Characterization and analysis of the complete genome of Gordonia rubripertincta 112, the degrader of aromatic and aliphatic compounds.</title>
        <authorList>
            <person name="Frantsuzova E."/>
            <person name="Bogun A."/>
            <person name="Delegan Y."/>
        </authorList>
    </citation>
    <scope>NUCLEOTIDE SEQUENCE</scope>
    <source>
        <strain evidence="2">112</strain>
        <plasmid evidence="2">p1517_part_2</plasmid>
    </source>
</reference>
<keyword evidence="2" id="KW-0614">Plasmid</keyword>
<geneLocation type="plasmid" evidence="2">
    <name>p1517_part_2</name>
</geneLocation>
<feature type="transmembrane region" description="Helical" evidence="1">
    <location>
        <begin position="199"/>
        <end position="216"/>
    </location>
</feature>
<dbReference type="RefSeq" id="WP_005199792.1">
    <property type="nucleotide sequence ID" value="NZ_JAAXPB010000018.1"/>
</dbReference>
<dbReference type="AlphaFoldDB" id="A0AAW6RF48"/>
<keyword evidence="1" id="KW-1133">Transmembrane helix</keyword>
<proteinExistence type="predicted"/>
<feature type="transmembrane region" description="Helical" evidence="1">
    <location>
        <begin position="88"/>
        <end position="107"/>
    </location>
</feature>
<dbReference type="EMBL" id="JARUXG010000017">
    <property type="protein sequence ID" value="MDG6783146.1"/>
    <property type="molecule type" value="Genomic_DNA"/>
</dbReference>
<dbReference type="Pfam" id="PF17197">
    <property type="entry name" value="DUF5134"/>
    <property type="match status" value="1"/>
</dbReference>
<feature type="transmembrane region" description="Helical" evidence="1">
    <location>
        <begin position="60"/>
        <end position="81"/>
    </location>
</feature>
<feature type="transmembrane region" description="Helical" evidence="1">
    <location>
        <begin position="35"/>
        <end position="54"/>
    </location>
</feature>